<dbReference type="EMBL" id="VEPZ02000636">
    <property type="protein sequence ID" value="KAE8721325.1"/>
    <property type="molecule type" value="Genomic_DNA"/>
</dbReference>
<feature type="compositionally biased region" description="Basic and acidic residues" evidence="1">
    <location>
        <begin position="99"/>
        <end position="114"/>
    </location>
</feature>
<dbReference type="Proteomes" id="UP000436088">
    <property type="component" value="Unassembled WGS sequence"/>
</dbReference>
<comment type="caution">
    <text evidence="2">The sequence shown here is derived from an EMBL/GenBank/DDBJ whole genome shotgun (WGS) entry which is preliminary data.</text>
</comment>
<feature type="compositionally biased region" description="Basic and acidic residues" evidence="1">
    <location>
        <begin position="211"/>
        <end position="235"/>
    </location>
</feature>
<feature type="compositionally biased region" description="Basic and acidic residues" evidence="1">
    <location>
        <begin position="1"/>
        <end position="23"/>
    </location>
</feature>
<feature type="compositionally biased region" description="Polar residues" evidence="1">
    <location>
        <begin position="80"/>
        <end position="93"/>
    </location>
</feature>
<feature type="region of interest" description="Disordered" evidence="1">
    <location>
        <begin position="53"/>
        <end position="246"/>
    </location>
</feature>
<protein>
    <submittedName>
        <fullName evidence="2">Ribosomal L5P family protein</fullName>
    </submittedName>
</protein>
<keyword evidence="3" id="KW-1185">Reference proteome</keyword>
<evidence type="ECO:0000256" key="1">
    <source>
        <dbReference type="SAM" id="MobiDB-lite"/>
    </source>
</evidence>
<dbReference type="PANTHER" id="PTHR34802:SF1">
    <property type="entry name" value="CHORISMATE SYNTHASE"/>
    <property type="match status" value="1"/>
</dbReference>
<sequence length="705" mass="77286">MSLECEEQHSLDQRADTSKESQKKSRISYARDFLLSLSDLDVCKKLPPGFDKSIFSEFEDTSQDRQRIPGTFSAYRRNECSSSPPTRGESGNYSRGIHGRWDSRSSGKSDRDSDTQSDLDSDPRRRHGNQSQQSCHGPENDGLLGSGSFPRPSGFTAGASAPKFRANDQYHLNKSNEPYHPPRPYKAVPHSRRETHDSYNDETFGSTECTSEDRAEEERTRRDDNGLANRSKESDEPIPTSNNISEKSFLPVQTLASRPLVPPGFASTILEKNIGGKLQCTPILHVGSFEMEGNLTESKGSLLYNGISDDLLAKQTKLHEEETLNKMLPETSQDGSTSILDIFGSAVIADGGGFTDITEPMIATDVTLSLESSRSKFTHLFLMKKKPIDDLSPGKPKDLLSLIQGGEKGGSHDRMATAVPAVLTCEDLEKSILSESAENDPSLPSATEGWKIPDARCEKKVNVDNHATQHLLSLNYNQFEHKLVQMGSIESARVDVFESNRLPLNVGDDSLLPSADHVGHLSHLRAGLGSKLGFDGSAEIGLPEEDSVLGGSNPVKLLNFMVMKFMAPEGIIHHNAPPNHQFPASGLTGFDPPIHPMLQRCICLENFPPPNLQRGFSCVEPLPLIQIMTGLIPELNPMTVFNRGMVTGLQPNFGLGMPPGHDGSGSHHPEPLQRLIEMELRSKSKQIDPFCASGYSQGQGCMLMS</sequence>
<evidence type="ECO:0000313" key="2">
    <source>
        <dbReference type="EMBL" id="KAE8721325.1"/>
    </source>
</evidence>
<dbReference type="PANTHER" id="PTHR34802">
    <property type="entry name" value="CHORISMATE SYNTHASE"/>
    <property type="match status" value="1"/>
</dbReference>
<evidence type="ECO:0000313" key="3">
    <source>
        <dbReference type="Proteomes" id="UP000436088"/>
    </source>
</evidence>
<feature type="region of interest" description="Disordered" evidence="1">
    <location>
        <begin position="1"/>
        <end position="26"/>
    </location>
</feature>
<name>A0A6A3BXI8_HIBSY</name>
<gene>
    <name evidence="2" type="ORF">F3Y22_tig00016563pilonHSYRG00181</name>
</gene>
<organism evidence="2 3">
    <name type="scientific">Hibiscus syriacus</name>
    <name type="common">Rose of Sharon</name>
    <dbReference type="NCBI Taxonomy" id="106335"/>
    <lineage>
        <taxon>Eukaryota</taxon>
        <taxon>Viridiplantae</taxon>
        <taxon>Streptophyta</taxon>
        <taxon>Embryophyta</taxon>
        <taxon>Tracheophyta</taxon>
        <taxon>Spermatophyta</taxon>
        <taxon>Magnoliopsida</taxon>
        <taxon>eudicotyledons</taxon>
        <taxon>Gunneridae</taxon>
        <taxon>Pentapetalae</taxon>
        <taxon>rosids</taxon>
        <taxon>malvids</taxon>
        <taxon>Malvales</taxon>
        <taxon>Malvaceae</taxon>
        <taxon>Malvoideae</taxon>
        <taxon>Hibiscus</taxon>
    </lineage>
</organism>
<dbReference type="AlphaFoldDB" id="A0A6A3BXI8"/>
<proteinExistence type="predicted"/>
<reference evidence="2" key="1">
    <citation type="submission" date="2019-09" db="EMBL/GenBank/DDBJ databases">
        <title>Draft genome information of white flower Hibiscus syriacus.</title>
        <authorList>
            <person name="Kim Y.-M."/>
        </authorList>
    </citation>
    <scope>NUCLEOTIDE SEQUENCE [LARGE SCALE GENOMIC DNA]</scope>
    <source>
        <strain evidence="2">YM2019G1</strain>
    </source>
</reference>
<accession>A0A6A3BXI8</accession>